<dbReference type="OrthoDB" id="8594221at2"/>
<dbReference type="EC" id="3.6.1.-" evidence="8"/>
<evidence type="ECO:0000313" key="10">
    <source>
        <dbReference type="EMBL" id="PLR40434.1"/>
    </source>
</evidence>
<evidence type="ECO:0000256" key="7">
    <source>
        <dbReference type="RuleBase" id="RU003476"/>
    </source>
</evidence>
<dbReference type="CDD" id="cd03675">
    <property type="entry name" value="NUDIX_Hydrolase"/>
    <property type="match status" value="1"/>
</dbReference>
<dbReference type="InterPro" id="IPR020476">
    <property type="entry name" value="Nudix_hydrolase"/>
</dbReference>
<name>A0A2N5ED37_9GAMM</name>
<evidence type="ECO:0000256" key="2">
    <source>
        <dbReference type="ARBA" id="ARBA00007608"/>
    </source>
</evidence>
<dbReference type="Proteomes" id="UP000234503">
    <property type="component" value="Unassembled WGS sequence"/>
</dbReference>
<evidence type="ECO:0000259" key="9">
    <source>
        <dbReference type="PROSITE" id="PS51462"/>
    </source>
</evidence>
<dbReference type="Pfam" id="PF00293">
    <property type="entry name" value="NUDIX"/>
    <property type="match status" value="1"/>
</dbReference>
<accession>A0A2N5ED37</accession>
<dbReference type="InterPro" id="IPR015797">
    <property type="entry name" value="NUDIX_hydrolase-like_dom_sf"/>
</dbReference>
<dbReference type="EMBL" id="PJZH01000001">
    <property type="protein sequence ID" value="PLR40434.1"/>
    <property type="molecule type" value="Genomic_DNA"/>
</dbReference>
<dbReference type="PROSITE" id="PS00893">
    <property type="entry name" value="NUDIX_BOX"/>
    <property type="match status" value="1"/>
</dbReference>
<dbReference type="SUPFAM" id="SSF55811">
    <property type="entry name" value="Nudix"/>
    <property type="match status" value="1"/>
</dbReference>
<dbReference type="GO" id="GO:0004787">
    <property type="term" value="F:thiamine diphosphate phosphatase activity"/>
    <property type="evidence" value="ECO:0007669"/>
    <property type="project" value="InterPro"/>
</dbReference>
<dbReference type="PANTHER" id="PTHR43222:SF11">
    <property type="entry name" value="PHOSPHATASE NUDJ"/>
    <property type="match status" value="1"/>
</dbReference>
<proteinExistence type="inferred from homology"/>
<dbReference type="AlphaFoldDB" id="A0A2N5ED37"/>
<comment type="cofactor">
    <cofactor evidence="1 8">
        <name>Mg(2+)</name>
        <dbReference type="ChEBI" id="CHEBI:18420"/>
    </cofactor>
</comment>
<protein>
    <recommendedName>
        <fullName evidence="4 8">Phosphatase NudJ</fullName>
        <ecNumber evidence="8">3.6.1.-</ecNumber>
    </recommendedName>
</protein>
<dbReference type="PANTHER" id="PTHR43222">
    <property type="entry name" value="NUDIX HYDROLASE 23"/>
    <property type="match status" value="1"/>
</dbReference>
<keyword evidence="6 8" id="KW-0460">Magnesium</keyword>
<dbReference type="Gene3D" id="3.90.79.10">
    <property type="entry name" value="Nucleoside Triphosphate Pyrophosphohydrolase"/>
    <property type="match status" value="1"/>
</dbReference>
<evidence type="ECO:0000256" key="8">
    <source>
        <dbReference type="RuleBase" id="RU364043"/>
    </source>
</evidence>
<dbReference type="InterPro" id="IPR020084">
    <property type="entry name" value="NUDIX_hydrolase_CS"/>
</dbReference>
<organism evidence="10 11">
    <name type="scientific">Chimaeribacter coloradensis</name>
    <dbReference type="NCBI Taxonomy" id="2060068"/>
    <lineage>
        <taxon>Bacteria</taxon>
        <taxon>Pseudomonadati</taxon>
        <taxon>Pseudomonadota</taxon>
        <taxon>Gammaproteobacteria</taxon>
        <taxon>Enterobacterales</taxon>
        <taxon>Yersiniaceae</taxon>
        <taxon>Chimaeribacter</taxon>
    </lineage>
</organism>
<comment type="similarity">
    <text evidence="2 8">Belongs to the Nudix hydrolase family. NudJ subfamily.</text>
</comment>
<reference evidence="10 11" key="1">
    <citation type="submission" date="2017-12" db="EMBL/GenBank/DDBJ databases">
        <title>Characterization of six clinical isolates of Enterochimera gen. nov., a novel genus of the Yersiniaciae family and the three species Enterochimera arupensis sp. nov., Enterochimera coloradensis sp. nov, and Enterochimera californica sp. nov.</title>
        <authorList>
            <person name="Rossi A."/>
            <person name="Fisher M."/>
        </authorList>
    </citation>
    <scope>NUCLEOTIDE SEQUENCE [LARGE SCALE GENOMIC DNA]</scope>
    <source>
        <strain evidence="11">2016-Iso4</strain>
    </source>
</reference>
<dbReference type="RefSeq" id="WP_101821814.1">
    <property type="nucleotide sequence ID" value="NZ_PJZH01000001.1"/>
</dbReference>
<comment type="subunit">
    <text evidence="3 8">Monomer.</text>
</comment>
<evidence type="ECO:0000256" key="3">
    <source>
        <dbReference type="ARBA" id="ARBA00011245"/>
    </source>
</evidence>
<evidence type="ECO:0000313" key="11">
    <source>
        <dbReference type="Proteomes" id="UP000234503"/>
    </source>
</evidence>
<gene>
    <name evidence="8" type="primary">nudJ</name>
    <name evidence="10" type="ORF">CYR32_01440</name>
</gene>
<comment type="caution">
    <text evidence="10">The sequence shown here is derived from an EMBL/GenBank/DDBJ whole genome shotgun (WGS) entry which is preliminary data.</text>
</comment>
<evidence type="ECO:0000256" key="4">
    <source>
        <dbReference type="ARBA" id="ARBA00015552"/>
    </source>
</evidence>
<sequence>MFKPHVTVACVVQAQGKFLVVEETIRGKALWNQPAGHLEADETLVQAAERELYEETGLRASVQHFLRLHQWIAPDNTPFLRFCFAIDLPAPLPTAPQDSDIDRCLWLPAGEILHAPNLRSPLVAESLRCWQQPARYPLSLLSAFHWPFPQ</sequence>
<dbReference type="GO" id="GO:0017111">
    <property type="term" value="F:ribonucleoside triphosphate phosphatase activity"/>
    <property type="evidence" value="ECO:0007669"/>
    <property type="project" value="InterPro"/>
</dbReference>
<evidence type="ECO:0000256" key="5">
    <source>
        <dbReference type="ARBA" id="ARBA00022801"/>
    </source>
</evidence>
<dbReference type="PROSITE" id="PS51462">
    <property type="entry name" value="NUDIX"/>
    <property type="match status" value="1"/>
</dbReference>
<keyword evidence="11" id="KW-1185">Reference proteome</keyword>
<feature type="domain" description="Nudix hydrolase" evidence="9">
    <location>
        <begin position="3"/>
        <end position="129"/>
    </location>
</feature>
<dbReference type="InterPro" id="IPR000086">
    <property type="entry name" value="NUDIX_hydrolase_dom"/>
</dbReference>
<keyword evidence="5 7" id="KW-0378">Hydrolase</keyword>
<evidence type="ECO:0000256" key="6">
    <source>
        <dbReference type="ARBA" id="ARBA00022842"/>
    </source>
</evidence>
<dbReference type="PRINTS" id="PR00502">
    <property type="entry name" value="NUDIXFAMILY"/>
</dbReference>
<evidence type="ECO:0000256" key="1">
    <source>
        <dbReference type="ARBA" id="ARBA00001946"/>
    </source>
</evidence>
<dbReference type="InterPro" id="IPR033713">
    <property type="entry name" value="NudJ"/>
</dbReference>
<dbReference type="GO" id="GO:0017110">
    <property type="term" value="F:nucleoside diphosphate phosphatase activity"/>
    <property type="evidence" value="ECO:0007669"/>
    <property type="project" value="InterPro"/>
</dbReference>